<feature type="signal peptide" evidence="2">
    <location>
        <begin position="1"/>
        <end position="36"/>
    </location>
</feature>
<dbReference type="InterPro" id="IPR038378">
    <property type="entry name" value="MHB_sf"/>
</dbReference>
<dbReference type="AlphaFoldDB" id="A0A6S6NXQ4"/>
<dbReference type="InterPro" id="IPR006311">
    <property type="entry name" value="TAT_signal"/>
</dbReference>
<dbReference type="Gene3D" id="1.20.20.20">
    <property type="entry name" value="Haemophore, haem-binding domain"/>
    <property type="match status" value="1"/>
</dbReference>
<sequence length="172" mass="16867">MKSIVLRRSLYAAFAVTAAGGAAVTALTLPATPATAAPDPCAASQVAKTVAAVATNTSNYLAANPETDQALTTISQQQAGPASLASLKAYFDANPEVAADMQKLQQPLANLSGRCKLPVTIPQVLGLMQAAQQQGGAALPAAGAVSPASSAPATGATQGAGALPGPGASPYR</sequence>
<gene>
    <name evidence="4" type="ORF">NIIDNTM18_01670</name>
</gene>
<evidence type="ECO:0000259" key="3">
    <source>
        <dbReference type="Pfam" id="PF16525"/>
    </source>
</evidence>
<dbReference type="Proteomes" id="UP000515734">
    <property type="component" value="Chromosome"/>
</dbReference>
<dbReference type="InterPro" id="IPR032407">
    <property type="entry name" value="MHB"/>
</dbReference>
<evidence type="ECO:0000313" key="5">
    <source>
        <dbReference type="Proteomes" id="UP000515734"/>
    </source>
</evidence>
<protein>
    <recommendedName>
        <fullName evidence="3">Haemophore haem-binding domain-containing protein</fullName>
    </recommendedName>
</protein>
<evidence type="ECO:0000256" key="1">
    <source>
        <dbReference type="SAM" id="MobiDB-lite"/>
    </source>
</evidence>
<name>A0A6S6NXQ4_9MYCO</name>
<reference evidence="4 5" key="1">
    <citation type="submission" date="2020-07" db="EMBL/GenBank/DDBJ databases">
        <title>Complete genome sequence of Mycolicibacterium litorale like strain isolated from cardiac implantable electronic device infection.</title>
        <authorList>
            <person name="Fukano H."/>
            <person name="Miyama H."/>
            <person name="Hoshino Y."/>
        </authorList>
    </citation>
    <scope>NUCLEOTIDE SEQUENCE [LARGE SCALE GENOMIC DNA]</scope>
    <source>
        <strain evidence="4 5">NIIDNTM18</strain>
    </source>
</reference>
<proteinExistence type="predicted"/>
<accession>A0A6S6NXQ4</accession>
<keyword evidence="2" id="KW-0732">Signal</keyword>
<dbReference type="NCBIfam" id="TIGR04530">
    <property type="entry name" value="hemophoreRv0203"/>
    <property type="match status" value="1"/>
</dbReference>
<feature type="chain" id="PRO_5027536948" description="Haemophore haem-binding domain-containing protein" evidence="2">
    <location>
        <begin position="37"/>
        <end position="172"/>
    </location>
</feature>
<dbReference type="InterPro" id="IPR030937">
    <property type="entry name" value="Hemophore_Rv0203"/>
</dbReference>
<dbReference type="PROSITE" id="PS51318">
    <property type="entry name" value="TAT"/>
    <property type="match status" value="1"/>
</dbReference>
<dbReference type="GO" id="GO:0020037">
    <property type="term" value="F:heme binding"/>
    <property type="evidence" value="ECO:0007669"/>
    <property type="project" value="InterPro"/>
</dbReference>
<feature type="region of interest" description="Disordered" evidence="1">
    <location>
        <begin position="141"/>
        <end position="172"/>
    </location>
</feature>
<dbReference type="GO" id="GO:0015886">
    <property type="term" value="P:heme transport"/>
    <property type="evidence" value="ECO:0007669"/>
    <property type="project" value="InterPro"/>
</dbReference>
<feature type="domain" description="Haemophore haem-binding" evidence="3">
    <location>
        <begin position="39"/>
        <end position="116"/>
    </location>
</feature>
<evidence type="ECO:0000313" key="4">
    <source>
        <dbReference type="EMBL" id="BCI50889.1"/>
    </source>
</evidence>
<organism evidence="4 5">
    <name type="scientific">Mycolicibacterium litorale</name>
    <dbReference type="NCBI Taxonomy" id="758802"/>
    <lineage>
        <taxon>Bacteria</taxon>
        <taxon>Bacillati</taxon>
        <taxon>Actinomycetota</taxon>
        <taxon>Actinomycetes</taxon>
        <taxon>Mycobacteriales</taxon>
        <taxon>Mycobacteriaceae</taxon>
        <taxon>Mycolicibacterium</taxon>
    </lineage>
</organism>
<evidence type="ECO:0000256" key="2">
    <source>
        <dbReference type="SAM" id="SignalP"/>
    </source>
</evidence>
<dbReference type="NCBIfam" id="TIGR04529">
    <property type="entry name" value="MTB_hemophore"/>
    <property type="match status" value="1"/>
</dbReference>
<dbReference type="EMBL" id="AP023287">
    <property type="protein sequence ID" value="BCI50889.1"/>
    <property type="molecule type" value="Genomic_DNA"/>
</dbReference>
<dbReference type="Pfam" id="PF16525">
    <property type="entry name" value="MHB"/>
    <property type="match status" value="1"/>
</dbReference>
<dbReference type="RefSeq" id="WP_185293936.1">
    <property type="nucleotide sequence ID" value="NZ_AP023287.1"/>
</dbReference>